<comment type="caution">
    <text evidence="2">The sequence shown here is derived from an EMBL/GenBank/DDBJ whole genome shotgun (WGS) entry which is preliminary data.</text>
</comment>
<feature type="domain" description="2-oxoacid dehydrogenase acyltransferase catalytic" evidence="1">
    <location>
        <begin position="215"/>
        <end position="270"/>
    </location>
</feature>
<evidence type="ECO:0000313" key="3">
    <source>
        <dbReference type="Proteomes" id="UP000611629"/>
    </source>
</evidence>
<dbReference type="Gene3D" id="3.30.559.10">
    <property type="entry name" value="Chloramphenicol acetyltransferase-like domain"/>
    <property type="match status" value="1"/>
</dbReference>
<dbReference type="RefSeq" id="WP_179237509.1">
    <property type="nucleotide sequence ID" value="NZ_JACBNQ010000004.1"/>
</dbReference>
<dbReference type="Proteomes" id="UP000611629">
    <property type="component" value="Unassembled WGS sequence"/>
</dbReference>
<proteinExistence type="predicted"/>
<dbReference type="Pfam" id="PF00198">
    <property type="entry name" value="2-oxoacid_dh"/>
    <property type="match status" value="1"/>
</dbReference>
<dbReference type="InterPro" id="IPR023213">
    <property type="entry name" value="CAT-like_dom_sf"/>
</dbReference>
<dbReference type="AlphaFoldDB" id="A0A974GW00"/>
<gene>
    <name evidence="2" type="ORF">HZF24_06670</name>
</gene>
<dbReference type="SUPFAM" id="SSF52777">
    <property type="entry name" value="CoA-dependent acyltransferases"/>
    <property type="match status" value="1"/>
</dbReference>
<dbReference type="EMBL" id="JACBNQ010000004">
    <property type="protein sequence ID" value="NYB73821.1"/>
    <property type="molecule type" value="Genomic_DNA"/>
</dbReference>
<evidence type="ECO:0000313" key="2">
    <source>
        <dbReference type="EMBL" id="NYB73821.1"/>
    </source>
</evidence>
<reference evidence="2" key="1">
    <citation type="submission" date="2020-07" db="EMBL/GenBank/DDBJ databases">
        <title>Genomic analysis of a strain of Sedimentibacter Hydroxybenzoicus DSM7310.</title>
        <authorList>
            <person name="Ma S."/>
        </authorList>
    </citation>
    <scope>NUCLEOTIDE SEQUENCE</scope>
    <source>
        <strain evidence="2">DSM 7310</strain>
    </source>
</reference>
<evidence type="ECO:0000259" key="1">
    <source>
        <dbReference type="Pfam" id="PF00198"/>
    </source>
</evidence>
<protein>
    <submittedName>
        <fullName evidence="2">2-oxo acid dehydrogenase subunit E2</fullName>
    </submittedName>
</protein>
<dbReference type="InterPro" id="IPR001078">
    <property type="entry name" value="2-oxoacid_DH_actylTfrase"/>
</dbReference>
<organism evidence="2 3">
    <name type="scientific">Sedimentibacter hydroxybenzoicus DSM 7310</name>
    <dbReference type="NCBI Taxonomy" id="1123245"/>
    <lineage>
        <taxon>Bacteria</taxon>
        <taxon>Bacillati</taxon>
        <taxon>Bacillota</taxon>
        <taxon>Tissierellia</taxon>
        <taxon>Sedimentibacter</taxon>
    </lineage>
</organism>
<keyword evidence="3" id="KW-1185">Reference proteome</keyword>
<name>A0A974GW00_SEDHY</name>
<sequence length="284" mass="32931">MKRCDGKLVKSLDPFIRIIPYIMEKRSDAQNFSKQVVCADSIDRYILEKKEQGYKLSYLHIFIAAYVRLIAKRPQLNRFIMNSQIYERNNICVSMAIKRSLRDEGEETTVKFEFTGKENLFEIAEIIDRIITEAKSYKSNTDTDRLAAMVMSMPGIVKKLLVKIIKSMDQLNLLPESVIKASPFHTSMFFTYLKSIDTNYIYHHLYDFGTTGIFVALGKTVKLPMVVNDQVVVKKCCQIGYTLDERICDGVYFARSFKLLEKYFENPHLLESADEENMKIKCIV</sequence>
<dbReference type="GO" id="GO:0016746">
    <property type="term" value="F:acyltransferase activity"/>
    <property type="evidence" value="ECO:0007669"/>
    <property type="project" value="InterPro"/>
</dbReference>
<accession>A0A974GW00</accession>